<dbReference type="EMBL" id="CP023701">
    <property type="protein sequence ID" value="QEU77444.1"/>
    <property type="molecule type" value="Genomic_DNA"/>
</dbReference>
<dbReference type="PANTHER" id="PTHR43350">
    <property type="entry name" value="NAD-DEPENDENT ALCOHOL DEHYDROGENASE"/>
    <property type="match status" value="1"/>
</dbReference>
<dbReference type="SUPFAM" id="SSF50129">
    <property type="entry name" value="GroES-like"/>
    <property type="match status" value="1"/>
</dbReference>
<reference evidence="9 10" key="2">
    <citation type="submission" date="2017-09" db="EMBL/GenBank/DDBJ databases">
        <authorList>
            <person name="Lee N."/>
            <person name="Cho B.-K."/>
        </authorList>
    </citation>
    <scope>NUCLEOTIDE SEQUENCE [LARGE SCALE GENOMIC DNA]</scope>
    <source>
        <strain evidence="9 10">ATCC 27467</strain>
    </source>
</reference>
<dbReference type="Gene3D" id="3.90.180.10">
    <property type="entry name" value="Medium-chain alcohol dehydrogenases, catalytic domain"/>
    <property type="match status" value="1"/>
</dbReference>
<dbReference type="CDD" id="cd08278">
    <property type="entry name" value="benzyl_alcohol_DH"/>
    <property type="match status" value="1"/>
</dbReference>
<evidence type="ECO:0000256" key="3">
    <source>
        <dbReference type="ARBA" id="ARBA00022723"/>
    </source>
</evidence>
<keyword evidence="3 6" id="KW-0479">Metal-binding</keyword>
<evidence type="ECO:0000256" key="4">
    <source>
        <dbReference type="ARBA" id="ARBA00022833"/>
    </source>
</evidence>
<dbReference type="Gene3D" id="3.40.50.720">
    <property type="entry name" value="NAD(P)-binding Rossmann-like Domain"/>
    <property type="match status" value="1"/>
</dbReference>
<protein>
    <submittedName>
        <fullName evidence="8 9">Alcohol dehydrogenase</fullName>
    </submittedName>
</protein>
<dbReference type="KEGG" id="ssub:CP968_03310"/>
<evidence type="ECO:0000256" key="2">
    <source>
        <dbReference type="ARBA" id="ARBA00008072"/>
    </source>
</evidence>
<dbReference type="InterPro" id="IPR002328">
    <property type="entry name" value="ADH_Zn_CS"/>
</dbReference>
<dbReference type="Pfam" id="PF00107">
    <property type="entry name" value="ADH_zinc_N"/>
    <property type="match status" value="1"/>
</dbReference>
<evidence type="ECO:0000313" key="9">
    <source>
        <dbReference type="EMBL" id="QEU77444.1"/>
    </source>
</evidence>
<proteinExistence type="inferred from homology"/>
<sequence>MTAAPSATVAARAAVLRSRTLPFRVEDVVLDGPGTGEVLVRVAGTGLCHTDLLPRTDRLAIALPLIAGHEGAGTVLATGTGVTGVAAGDHVVMSFDSCGTCRACLAARPANCSTFFPRNLTGRRPDGTGTARDAGGGEVSAHWFGQSSFATHAVVPARALVPVSGELPLDLLGPLGCGFQTGAGAIVNSLAVRAGSSVVVAGTGAVGLAAVMAARAVGATVIVAVDVRPARRKLAEELGATHTLDGHADGLTEEILEITGGADHAVDTTGLPPVITALVRSLHSHGSCGLVGVQHGDLTVDPLLIAAGRTVKGIIEGDAVPRLFVPHLITLWQQGRFPFDRLVRRYPLDEIDRAERDVASGEVVKAVLIPS</sequence>
<evidence type="ECO:0000256" key="1">
    <source>
        <dbReference type="ARBA" id="ARBA00001947"/>
    </source>
</evidence>
<reference evidence="8" key="3">
    <citation type="submission" date="2020-09" db="EMBL/GenBank/DDBJ databases">
        <authorList>
            <person name="Sun Q."/>
            <person name="Ohkuma M."/>
        </authorList>
    </citation>
    <scope>NUCLEOTIDE SEQUENCE</scope>
    <source>
        <strain evidence="8">JCM 4834</strain>
    </source>
</reference>
<dbReference type="AlphaFoldDB" id="A0A5P2UIY4"/>
<dbReference type="GO" id="GO:0016491">
    <property type="term" value="F:oxidoreductase activity"/>
    <property type="evidence" value="ECO:0007669"/>
    <property type="project" value="UniProtKB-KW"/>
</dbReference>
<dbReference type="Proteomes" id="UP000634660">
    <property type="component" value="Unassembled WGS sequence"/>
</dbReference>
<dbReference type="Proteomes" id="UP000326831">
    <property type="component" value="Chromosome"/>
</dbReference>
<organism evidence="9 10">
    <name type="scientific">Streptomyces subrutilus</name>
    <dbReference type="NCBI Taxonomy" id="36818"/>
    <lineage>
        <taxon>Bacteria</taxon>
        <taxon>Bacillati</taxon>
        <taxon>Actinomycetota</taxon>
        <taxon>Actinomycetes</taxon>
        <taxon>Kitasatosporales</taxon>
        <taxon>Streptomycetaceae</taxon>
        <taxon>Streptomyces</taxon>
    </lineage>
</organism>
<dbReference type="OrthoDB" id="334894at2"/>
<dbReference type="InterPro" id="IPR020843">
    <property type="entry name" value="ER"/>
</dbReference>
<dbReference type="Pfam" id="PF08240">
    <property type="entry name" value="ADH_N"/>
    <property type="match status" value="1"/>
</dbReference>
<evidence type="ECO:0000313" key="10">
    <source>
        <dbReference type="Proteomes" id="UP000326831"/>
    </source>
</evidence>
<dbReference type="PROSITE" id="PS00059">
    <property type="entry name" value="ADH_ZINC"/>
    <property type="match status" value="1"/>
</dbReference>
<comment type="similarity">
    <text evidence="2 6">Belongs to the zinc-containing alcohol dehydrogenase family.</text>
</comment>
<dbReference type="SMART" id="SM00829">
    <property type="entry name" value="PKS_ER"/>
    <property type="match status" value="1"/>
</dbReference>
<dbReference type="InterPro" id="IPR036291">
    <property type="entry name" value="NAD(P)-bd_dom_sf"/>
</dbReference>
<feature type="domain" description="Enoyl reductase (ER)" evidence="7">
    <location>
        <begin position="14"/>
        <end position="368"/>
    </location>
</feature>
<evidence type="ECO:0000256" key="5">
    <source>
        <dbReference type="ARBA" id="ARBA00023002"/>
    </source>
</evidence>
<dbReference type="RefSeq" id="WP_150516540.1">
    <property type="nucleotide sequence ID" value="NZ_BMVX01000001.1"/>
</dbReference>
<keyword evidence="10" id="KW-1185">Reference proteome</keyword>
<dbReference type="PANTHER" id="PTHR43350:SF21">
    <property type="entry name" value="S-NITROSOMYCOTHIOL REDUCTASE MSCR"/>
    <property type="match status" value="1"/>
</dbReference>
<evidence type="ECO:0000256" key="6">
    <source>
        <dbReference type="RuleBase" id="RU361277"/>
    </source>
</evidence>
<reference evidence="8" key="1">
    <citation type="journal article" date="2014" name="Int. J. Syst. Evol. Microbiol.">
        <title>Complete genome sequence of Corynebacterium casei LMG S-19264T (=DSM 44701T), isolated from a smear-ripened cheese.</title>
        <authorList>
            <consortium name="US DOE Joint Genome Institute (JGI-PGF)"/>
            <person name="Walter F."/>
            <person name="Albersmeier A."/>
            <person name="Kalinowski J."/>
            <person name="Ruckert C."/>
        </authorList>
    </citation>
    <scope>NUCLEOTIDE SEQUENCE</scope>
    <source>
        <strain evidence="8">JCM 4834</strain>
    </source>
</reference>
<dbReference type="InterPro" id="IPR013154">
    <property type="entry name" value="ADH-like_N"/>
</dbReference>
<dbReference type="InterPro" id="IPR011032">
    <property type="entry name" value="GroES-like_sf"/>
</dbReference>
<keyword evidence="5" id="KW-0560">Oxidoreductase</keyword>
<evidence type="ECO:0000259" key="7">
    <source>
        <dbReference type="SMART" id="SM00829"/>
    </source>
</evidence>
<dbReference type="FunFam" id="3.40.50.720:FF:000003">
    <property type="entry name" value="S-(hydroxymethyl)glutathione dehydrogenase"/>
    <property type="match status" value="1"/>
</dbReference>
<name>A0A5P2UIY4_9ACTN</name>
<accession>A0A5P2UIY4</accession>
<comment type="cofactor">
    <cofactor evidence="1 6">
        <name>Zn(2+)</name>
        <dbReference type="ChEBI" id="CHEBI:29105"/>
    </cofactor>
</comment>
<keyword evidence="4 6" id="KW-0862">Zinc</keyword>
<gene>
    <name evidence="9" type="ORF">CP968_03310</name>
    <name evidence="8" type="ORF">GCM10010371_03540</name>
</gene>
<evidence type="ECO:0000313" key="8">
    <source>
        <dbReference type="EMBL" id="GGZ47503.1"/>
    </source>
</evidence>
<dbReference type="InterPro" id="IPR013149">
    <property type="entry name" value="ADH-like_C"/>
</dbReference>
<dbReference type="GO" id="GO:0008270">
    <property type="term" value="F:zinc ion binding"/>
    <property type="evidence" value="ECO:0007669"/>
    <property type="project" value="InterPro"/>
</dbReference>
<dbReference type="SUPFAM" id="SSF51735">
    <property type="entry name" value="NAD(P)-binding Rossmann-fold domains"/>
    <property type="match status" value="1"/>
</dbReference>
<dbReference type="EMBL" id="BMVX01000001">
    <property type="protein sequence ID" value="GGZ47503.1"/>
    <property type="molecule type" value="Genomic_DNA"/>
</dbReference>